<evidence type="ECO:0000256" key="3">
    <source>
        <dbReference type="ARBA" id="ARBA00023315"/>
    </source>
</evidence>
<dbReference type="Proteomes" id="UP001237642">
    <property type="component" value="Unassembled WGS sequence"/>
</dbReference>
<dbReference type="GO" id="GO:0019432">
    <property type="term" value="P:triglyceride biosynthetic process"/>
    <property type="evidence" value="ECO:0007669"/>
    <property type="project" value="UniProtKB-ARBA"/>
</dbReference>
<dbReference type="InterPro" id="IPR000073">
    <property type="entry name" value="AB_hydrolase_1"/>
</dbReference>
<comment type="caution">
    <text evidence="6">The sequence shown here is derived from an EMBL/GenBank/DDBJ whole genome shotgun (WGS) entry which is preliminary data.</text>
</comment>
<dbReference type="InterPro" id="IPR007130">
    <property type="entry name" value="DAGAT"/>
</dbReference>
<accession>A0AAD8MF50</accession>
<dbReference type="Gene3D" id="3.40.50.1820">
    <property type="entry name" value="alpha/beta hydrolase"/>
    <property type="match status" value="1"/>
</dbReference>
<dbReference type="SUPFAM" id="SSF53474">
    <property type="entry name" value="alpha/beta-Hydrolases"/>
    <property type="match status" value="1"/>
</dbReference>
<keyword evidence="7" id="KW-1185">Reference proteome</keyword>
<proteinExistence type="inferred from homology"/>
<evidence type="ECO:0000256" key="1">
    <source>
        <dbReference type="ARBA" id="ARBA00005420"/>
    </source>
</evidence>
<dbReference type="PANTHER" id="PTHR22753">
    <property type="entry name" value="TRANSMEMBRANE PROTEIN 68"/>
    <property type="match status" value="1"/>
</dbReference>
<reference evidence="6" key="2">
    <citation type="submission" date="2023-05" db="EMBL/GenBank/DDBJ databases">
        <authorList>
            <person name="Schelkunov M.I."/>
        </authorList>
    </citation>
    <scope>NUCLEOTIDE SEQUENCE</scope>
    <source>
        <strain evidence="6">Hsosn_3</strain>
        <tissue evidence="6">Leaf</tissue>
    </source>
</reference>
<keyword evidence="3 6" id="KW-0012">Acyltransferase</keyword>
<evidence type="ECO:0000259" key="5">
    <source>
        <dbReference type="Pfam" id="PF12697"/>
    </source>
</evidence>
<dbReference type="GO" id="GO:0004144">
    <property type="term" value="F:diacylglycerol O-acyltransferase activity"/>
    <property type="evidence" value="ECO:0007669"/>
    <property type="project" value="UniProtKB-ARBA"/>
</dbReference>
<keyword evidence="2" id="KW-0808">Transferase</keyword>
<dbReference type="GO" id="GO:0016020">
    <property type="term" value="C:membrane"/>
    <property type="evidence" value="ECO:0007669"/>
    <property type="project" value="TreeGrafter"/>
</dbReference>
<gene>
    <name evidence="6" type="ORF">POM88_035920</name>
</gene>
<dbReference type="CDD" id="cd07987">
    <property type="entry name" value="LPLAT_MGAT-like"/>
    <property type="match status" value="1"/>
</dbReference>
<name>A0AAD8MF50_9APIA</name>
<evidence type="ECO:0000313" key="6">
    <source>
        <dbReference type="EMBL" id="KAK1369828.1"/>
    </source>
</evidence>
<feature type="domain" description="AB hydrolase-1" evidence="5">
    <location>
        <begin position="167"/>
        <end position="368"/>
    </location>
</feature>
<sequence>METTWSSATLGGSLTPPSFHRHISPSGEKLRQLLKSKVSESLTKRPSFALLASSKSTTNLKNGVVTEDNIDSELDQESNKSLSLKDYFKQSEHLFRLDGGPPRWFSPLECASQLDNSPLLLSLPAIDGLGLILTLHFHRLGKIFNIWCLHIPIDDRTPFPELVKLVVGTIRSEHYHSPKRPIYLVAESFGGCLALSVASCCPDIDLILILANPATSFPKSQLQPLIPLLGSMPDISRAGVPYMLSFLADIPSKMVMGTLDKRLPVQQTIEEITDASAAFSSYLSVMSDVLSTESLLWKLKMVKSASAYANSRLHAVKCETLVLSSGRDQMLPSVEEGERLRKILPKCKVRTFNDSGHAFFLEHAHDLVSIIIGTSFYRRGAYHNYASDYIPPSPSEFRKIYESMSWLENVTSPVVLSTLESREIVRGLAGIPKEGPVLYVGNHMMLGLELAPLVTRFMVERDILLRGIAHPLMFTKLKKGNLPDVSSFDFIRVMGAVPVSATNFYRLFSINSHILLYPGGVREALHRKGEEYKLFWPEQSEFIRMAARFGAKIIPFGAVGEDDIFQLVLDYNDQAKIPFLKSFYEELSKEAVKLRSDSVGEVTNQEQHMPVLLPKLPGRFYYLFGKPIETAGRKQELKSREKSHELYLEVQSEVQRCLAYLKDKRKYDPYRNIVQRLVYQARHGSESEVPTFES</sequence>
<dbReference type="InterPro" id="IPR029058">
    <property type="entry name" value="AB_hydrolase_fold"/>
</dbReference>
<comment type="similarity">
    <text evidence="1">Belongs to the diacylglycerol acyltransferase family.</text>
</comment>
<evidence type="ECO:0000256" key="4">
    <source>
        <dbReference type="SAM" id="MobiDB-lite"/>
    </source>
</evidence>
<dbReference type="Pfam" id="PF12697">
    <property type="entry name" value="Abhydrolase_6"/>
    <property type="match status" value="1"/>
</dbReference>
<dbReference type="Pfam" id="PF03982">
    <property type="entry name" value="DAGAT"/>
    <property type="match status" value="1"/>
</dbReference>
<protein>
    <submittedName>
        <fullName evidence="6">Acyltransferase-like protein, chloroplastic</fullName>
    </submittedName>
</protein>
<evidence type="ECO:0000313" key="7">
    <source>
        <dbReference type="Proteomes" id="UP001237642"/>
    </source>
</evidence>
<dbReference type="AlphaFoldDB" id="A0AAD8MF50"/>
<feature type="compositionally biased region" description="Polar residues" evidence="4">
    <location>
        <begin position="1"/>
        <end position="16"/>
    </location>
</feature>
<feature type="region of interest" description="Disordered" evidence="4">
    <location>
        <begin position="1"/>
        <end position="22"/>
    </location>
</feature>
<evidence type="ECO:0000256" key="2">
    <source>
        <dbReference type="ARBA" id="ARBA00022679"/>
    </source>
</evidence>
<organism evidence="6 7">
    <name type="scientific">Heracleum sosnowskyi</name>
    <dbReference type="NCBI Taxonomy" id="360622"/>
    <lineage>
        <taxon>Eukaryota</taxon>
        <taxon>Viridiplantae</taxon>
        <taxon>Streptophyta</taxon>
        <taxon>Embryophyta</taxon>
        <taxon>Tracheophyta</taxon>
        <taxon>Spermatophyta</taxon>
        <taxon>Magnoliopsida</taxon>
        <taxon>eudicotyledons</taxon>
        <taxon>Gunneridae</taxon>
        <taxon>Pentapetalae</taxon>
        <taxon>asterids</taxon>
        <taxon>campanulids</taxon>
        <taxon>Apiales</taxon>
        <taxon>Apiaceae</taxon>
        <taxon>Apioideae</taxon>
        <taxon>apioid superclade</taxon>
        <taxon>Tordylieae</taxon>
        <taxon>Tordyliinae</taxon>
        <taxon>Heracleum</taxon>
    </lineage>
</organism>
<reference evidence="6" key="1">
    <citation type="submission" date="2023-02" db="EMBL/GenBank/DDBJ databases">
        <title>Genome of toxic invasive species Heracleum sosnowskyi carries increased number of genes despite the absence of recent whole-genome duplications.</title>
        <authorList>
            <person name="Schelkunov M."/>
            <person name="Shtratnikova V."/>
            <person name="Makarenko M."/>
            <person name="Klepikova A."/>
            <person name="Omelchenko D."/>
            <person name="Novikova G."/>
            <person name="Obukhova E."/>
            <person name="Bogdanov V."/>
            <person name="Penin A."/>
            <person name="Logacheva M."/>
        </authorList>
    </citation>
    <scope>NUCLEOTIDE SEQUENCE</scope>
    <source>
        <strain evidence="6">Hsosn_3</strain>
        <tissue evidence="6">Leaf</tissue>
    </source>
</reference>
<dbReference type="EMBL" id="JAUIZM010000008">
    <property type="protein sequence ID" value="KAK1369828.1"/>
    <property type="molecule type" value="Genomic_DNA"/>
</dbReference>
<dbReference type="PANTHER" id="PTHR22753:SF24">
    <property type="entry name" value="ESTERASE_LIPASE_THIOESTERASE FAMILY PROTEIN"/>
    <property type="match status" value="1"/>
</dbReference>
<dbReference type="GO" id="GO:0016787">
    <property type="term" value="F:hydrolase activity"/>
    <property type="evidence" value="ECO:0007669"/>
    <property type="project" value="UniProtKB-ARBA"/>
</dbReference>